<keyword evidence="5" id="KW-1185">Reference proteome</keyword>
<dbReference type="Pfam" id="PF01476">
    <property type="entry name" value="LysM"/>
    <property type="match status" value="1"/>
</dbReference>
<proteinExistence type="predicted"/>
<feature type="signal peptide" evidence="2">
    <location>
        <begin position="1"/>
        <end position="25"/>
    </location>
</feature>
<dbReference type="AlphaFoldDB" id="A0AAX3LZA2"/>
<dbReference type="Gene3D" id="3.10.350.10">
    <property type="entry name" value="LysM domain"/>
    <property type="match status" value="1"/>
</dbReference>
<protein>
    <submittedName>
        <fullName evidence="4">LysM peptidoglycan-binding domain-containing protein</fullName>
    </submittedName>
</protein>
<reference evidence="4 5" key="1">
    <citation type="submission" date="2023-02" db="EMBL/GenBank/DDBJ databases">
        <title>Genome sequence of Paenibacillus kyungheensis KACC 18744.</title>
        <authorList>
            <person name="Kim S."/>
            <person name="Heo J."/>
            <person name="Kwon S.-W."/>
        </authorList>
    </citation>
    <scope>NUCLEOTIDE SEQUENCE [LARGE SCALE GENOMIC DNA]</scope>
    <source>
        <strain evidence="4 5">KACC 18744</strain>
    </source>
</reference>
<feature type="domain" description="LysM" evidence="3">
    <location>
        <begin position="102"/>
        <end position="144"/>
    </location>
</feature>
<dbReference type="SMART" id="SM00257">
    <property type="entry name" value="LysM"/>
    <property type="match status" value="1"/>
</dbReference>
<feature type="compositionally biased region" description="Basic and acidic residues" evidence="1">
    <location>
        <begin position="40"/>
        <end position="51"/>
    </location>
</feature>
<gene>
    <name evidence="4" type="ORF">PQ456_16370</name>
</gene>
<organism evidence="4 5">
    <name type="scientific">Paenibacillus kyungheensis</name>
    <dbReference type="NCBI Taxonomy" id="1452732"/>
    <lineage>
        <taxon>Bacteria</taxon>
        <taxon>Bacillati</taxon>
        <taxon>Bacillota</taxon>
        <taxon>Bacilli</taxon>
        <taxon>Bacillales</taxon>
        <taxon>Paenibacillaceae</taxon>
        <taxon>Paenibacillus</taxon>
    </lineage>
</organism>
<name>A0AAX3LZA2_9BACL</name>
<sequence>MNTKFQKVLLSTTLALGLGAVAVVAPIGANQVSAASNDQSNHEKNKDKAEQRANNQAYVDSVSAQINSMFGTANETTEPTTPTDNTTTEPTKTTEPVTNNKITVVLPQGASLTEIAAQYGVTVDELVAANNLLPAGYQLTIPQK</sequence>
<evidence type="ECO:0000256" key="1">
    <source>
        <dbReference type="SAM" id="MobiDB-lite"/>
    </source>
</evidence>
<evidence type="ECO:0000313" key="5">
    <source>
        <dbReference type="Proteomes" id="UP001220509"/>
    </source>
</evidence>
<dbReference type="EMBL" id="CP117416">
    <property type="protein sequence ID" value="WCT54764.1"/>
    <property type="molecule type" value="Genomic_DNA"/>
</dbReference>
<evidence type="ECO:0000256" key="2">
    <source>
        <dbReference type="SAM" id="SignalP"/>
    </source>
</evidence>
<dbReference type="CDD" id="cd00118">
    <property type="entry name" value="LysM"/>
    <property type="match status" value="1"/>
</dbReference>
<dbReference type="PROSITE" id="PS51782">
    <property type="entry name" value="LYSM"/>
    <property type="match status" value="1"/>
</dbReference>
<evidence type="ECO:0000313" key="4">
    <source>
        <dbReference type="EMBL" id="WCT54764.1"/>
    </source>
</evidence>
<feature type="chain" id="PRO_5043948797" evidence="2">
    <location>
        <begin position="26"/>
        <end position="144"/>
    </location>
</feature>
<feature type="region of interest" description="Disordered" evidence="1">
    <location>
        <begin position="70"/>
        <end position="99"/>
    </location>
</feature>
<accession>A0AAX3LZA2</accession>
<evidence type="ECO:0000259" key="3">
    <source>
        <dbReference type="PROSITE" id="PS51782"/>
    </source>
</evidence>
<dbReference type="KEGG" id="pka:PQ456_16370"/>
<feature type="region of interest" description="Disordered" evidence="1">
    <location>
        <begin position="34"/>
        <end position="57"/>
    </location>
</feature>
<dbReference type="RefSeq" id="WP_204823093.1">
    <property type="nucleotide sequence ID" value="NZ_CP117416.1"/>
</dbReference>
<dbReference type="InterPro" id="IPR018392">
    <property type="entry name" value="LysM"/>
</dbReference>
<dbReference type="InterPro" id="IPR036779">
    <property type="entry name" value="LysM_dom_sf"/>
</dbReference>
<keyword evidence="2" id="KW-0732">Signal</keyword>
<dbReference type="Proteomes" id="UP001220509">
    <property type="component" value="Chromosome"/>
</dbReference>
<dbReference type="SUPFAM" id="SSF54106">
    <property type="entry name" value="LysM domain"/>
    <property type="match status" value="1"/>
</dbReference>
<feature type="compositionally biased region" description="Low complexity" evidence="1">
    <location>
        <begin position="72"/>
        <end position="99"/>
    </location>
</feature>